<accession>A0ABX5NRL5</accession>
<evidence type="ECO:0000313" key="2">
    <source>
        <dbReference type="Proteomes" id="UP000247536"/>
    </source>
</evidence>
<sequence length="64" mass="7768">MEIAFSIRRFKLKIEILGFLDFALETNSFEFAFDRRHWFENPDGKLRRWDFVRKTRRAAETAAV</sequence>
<reference evidence="1 2" key="1">
    <citation type="submission" date="2018-06" db="EMBL/GenBank/DDBJ databases">
        <title>Rhizobium wuzhouense sp. nov., isolated from roots of Oryza officinalis.</title>
        <authorList>
            <person name="Yuan T."/>
        </authorList>
    </citation>
    <scope>NUCLEOTIDE SEQUENCE [LARGE SCALE GENOMIC DNA]</scope>
    <source>
        <strain evidence="1 2">W44</strain>
    </source>
</reference>
<dbReference type="Proteomes" id="UP000247536">
    <property type="component" value="Unassembled WGS sequence"/>
</dbReference>
<comment type="caution">
    <text evidence="1">The sequence shown here is derived from an EMBL/GenBank/DDBJ whole genome shotgun (WGS) entry which is preliminary data.</text>
</comment>
<evidence type="ECO:0000313" key="1">
    <source>
        <dbReference type="EMBL" id="PYB70722.1"/>
    </source>
</evidence>
<organism evidence="1 2">
    <name type="scientific">Rhizobium wuzhouense</name>
    <dbReference type="NCBI Taxonomy" id="1986026"/>
    <lineage>
        <taxon>Bacteria</taxon>
        <taxon>Pseudomonadati</taxon>
        <taxon>Pseudomonadota</taxon>
        <taxon>Alphaproteobacteria</taxon>
        <taxon>Hyphomicrobiales</taxon>
        <taxon>Rhizobiaceae</taxon>
        <taxon>Rhizobium/Agrobacterium group</taxon>
        <taxon>Rhizobium</taxon>
    </lineage>
</organism>
<dbReference type="EMBL" id="QJRY01000008">
    <property type="protein sequence ID" value="PYB70722.1"/>
    <property type="molecule type" value="Genomic_DNA"/>
</dbReference>
<proteinExistence type="predicted"/>
<keyword evidence="2" id="KW-1185">Reference proteome</keyword>
<name>A0ABX5NRL5_9HYPH</name>
<gene>
    <name evidence="1" type="ORF">DMY87_19825</name>
</gene>
<dbReference type="RefSeq" id="WP_110793368.1">
    <property type="nucleotide sequence ID" value="NZ_QJRY01000008.1"/>
</dbReference>
<protein>
    <submittedName>
        <fullName evidence="1">Uncharacterized protein</fullName>
    </submittedName>
</protein>